<dbReference type="Proteomes" id="UP000523196">
    <property type="component" value="Unassembled WGS sequence"/>
</dbReference>
<evidence type="ECO:0000313" key="7">
    <source>
        <dbReference type="Proteomes" id="UP000523196"/>
    </source>
</evidence>
<keyword evidence="4" id="KW-0456">Lyase</keyword>
<dbReference type="Gene3D" id="3.90.1590.10">
    <property type="entry name" value="glutathione-dependent formaldehyde- activating enzyme (gfa)"/>
    <property type="match status" value="1"/>
</dbReference>
<name>A0A7W3TN33_9GAMM</name>
<evidence type="ECO:0000256" key="4">
    <source>
        <dbReference type="ARBA" id="ARBA00023239"/>
    </source>
</evidence>
<evidence type="ECO:0000256" key="3">
    <source>
        <dbReference type="ARBA" id="ARBA00022833"/>
    </source>
</evidence>
<organism evidence="6 7">
    <name type="scientific">Marilutibacter spongiae</name>
    <dbReference type="NCBI Taxonomy" id="2025720"/>
    <lineage>
        <taxon>Bacteria</taxon>
        <taxon>Pseudomonadati</taxon>
        <taxon>Pseudomonadota</taxon>
        <taxon>Gammaproteobacteria</taxon>
        <taxon>Lysobacterales</taxon>
        <taxon>Lysobacteraceae</taxon>
        <taxon>Marilutibacter</taxon>
    </lineage>
</organism>
<comment type="caution">
    <text evidence="6">The sequence shown here is derived from an EMBL/GenBank/DDBJ whole genome shotgun (WGS) entry which is preliminary data.</text>
</comment>
<evidence type="ECO:0000256" key="2">
    <source>
        <dbReference type="ARBA" id="ARBA00022723"/>
    </source>
</evidence>
<keyword evidence="7" id="KW-1185">Reference proteome</keyword>
<gene>
    <name evidence="6" type="ORF">H4F98_12410</name>
</gene>
<evidence type="ECO:0000313" key="6">
    <source>
        <dbReference type="EMBL" id="MBB1061373.1"/>
    </source>
</evidence>
<evidence type="ECO:0000256" key="1">
    <source>
        <dbReference type="ARBA" id="ARBA00005495"/>
    </source>
</evidence>
<dbReference type="GO" id="GO:0046872">
    <property type="term" value="F:metal ion binding"/>
    <property type="evidence" value="ECO:0007669"/>
    <property type="project" value="UniProtKB-KW"/>
</dbReference>
<reference evidence="6 7" key="1">
    <citation type="submission" date="2020-08" db="EMBL/GenBank/DDBJ databases">
        <authorList>
            <person name="Xu S."/>
            <person name="Li A."/>
        </authorList>
    </citation>
    <scope>NUCLEOTIDE SEQUENCE [LARGE SCALE GENOMIC DNA]</scope>
    <source>
        <strain evidence="6 7">119BY6-57</strain>
    </source>
</reference>
<keyword evidence="2" id="KW-0479">Metal-binding</keyword>
<dbReference type="InterPro" id="IPR011057">
    <property type="entry name" value="Mss4-like_sf"/>
</dbReference>
<dbReference type="RefSeq" id="WP_182688122.1">
    <property type="nucleotide sequence ID" value="NZ_JACHTF010000013.1"/>
</dbReference>
<dbReference type="PROSITE" id="PS51891">
    <property type="entry name" value="CENP_V_GFA"/>
    <property type="match status" value="1"/>
</dbReference>
<feature type="domain" description="CENP-V/GFA" evidence="5">
    <location>
        <begin position="7"/>
        <end position="123"/>
    </location>
</feature>
<dbReference type="PANTHER" id="PTHR33337">
    <property type="entry name" value="GFA DOMAIN-CONTAINING PROTEIN"/>
    <property type="match status" value="1"/>
</dbReference>
<dbReference type="PANTHER" id="PTHR33337:SF40">
    <property type="entry name" value="CENP-V_GFA DOMAIN-CONTAINING PROTEIN-RELATED"/>
    <property type="match status" value="1"/>
</dbReference>
<dbReference type="AlphaFoldDB" id="A0A7W3TN33"/>
<accession>A0A7W3TN33</accession>
<dbReference type="EMBL" id="JACHTF010000013">
    <property type="protein sequence ID" value="MBB1061373.1"/>
    <property type="molecule type" value="Genomic_DNA"/>
</dbReference>
<dbReference type="Pfam" id="PF04828">
    <property type="entry name" value="GFA"/>
    <property type="match status" value="1"/>
</dbReference>
<sequence>MSQADCIEVQCNCGRVAFRVTCRITDLYACHCSLCRRATGTMGVTVAVVPDGTFAWLRGEHLVRRWQMPGHDWECSFCANCGTQLPGRNDASTTYVPAGLLDAVQDRLVVRHHVWVSSKATWHVIGDEGQQHPEGLT</sequence>
<dbReference type="SUPFAM" id="SSF51316">
    <property type="entry name" value="Mss4-like"/>
    <property type="match status" value="1"/>
</dbReference>
<protein>
    <submittedName>
        <fullName evidence="6">GFA family protein</fullName>
    </submittedName>
</protein>
<evidence type="ECO:0000259" key="5">
    <source>
        <dbReference type="PROSITE" id="PS51891"/>
    </source>
</evidence>
<keyword evidence="3" id="KW-0862">Zinc</keyword>
<dbReference type="InterPro" id="IPR006913">
    <property type="entry name" value="CENP-V/GFA"/>
</dbReference>
<proteinExistence type="inferred from homology"/>
<dbReference type="GO" id="GO:0016846">
    <property type="term" value="F:carbon-sulfur lyase activity"/>
    <property type="evidence" value="ECO:0007669"/>
    <property type="project" value="InterPro"/>
</dbReference>
<comment type="similarity">
    <text evidence="1">Belongs to the Gfa family.</text>
</comment>